<keyword evidence="4 8" id="KW-0808">Transferase</keyword>
<keyword evidence="11" id="KW-1185">Reference proteome</keyword>
<organism evidence="10 11">
    <name type="scientific">Paucihalobacter ruber</name>
    <dbReference type="NCBI Taxonomy" id="2567861"/>
    <lineage>
        <taxon>Bacteria</taxon>
        <taxon>Pseudomonadati</taxon>
        <taxon>Bacteroidota</taxon>
        <taxon>Flavobacteriia</taxon>
        <taxon>Flavobacteriales</taxon>
        <taxon>Flavobacteriaceae</taxon>
        <taxon>Paucihalobacter</taxon>
    </lineage>
</organism>
<dbReference type="GO" id="GO:0043842">
    <property type="term" value="F:Kdo transferase activity"/>
    <property type="evidence" value="ECO:0007669"/>
    <property type="project" value="UniProtKB-EC"/>
</dbReference>
<dbReference type="PANTHER" id="PTHR42755">
    <property type="entry name" value="3-DEOXY-MANNO-OCTULOSONATE CYTIDYLYLTRANSFERASE"/>
    <property type="match status" value="1"/>
</dbReference>
<dbReference type="GO" id="GO:0005886">
    <property type="term" value="C:plasma membrane"/>
    <property type="evidence" value="ECO:0007669"/>
    <property type="project" value="UniProtKB-SubCell"/>
</dbReference>
<evidence type="ECO:0000256" key="5">
    <source>
        <dbReference type="ARBA" id="ARBA00031445"/>
    </source>
</evidence>
<evidence type="ECO:0000256" key="7">
    <source>
        <dbReference type="PIRSR" id="PIRSR639901-1"/>
    </source>
</evidence>
<evidence type="ECO:0000256" key="1">
    <source>
        <dbReference type="ARBA" id="ARBA00004713"/>
    </source>
</evidence>
<comment type="catalytic activity">
    <reaction evidence="6 8">
        <text>lipid IVA (E. coli) + CMP-3-deoxy-beta-D-manno-octulosonate = alpha-Kdo-(2-&gt;6)-lipid IVA (E. coli) + CMP + H(+)</text>
        <dbReference type="Rhea" id="RHEA:28066"/>
        <dbReference type="ChEBI" id="CHEBI:15378"/>
        <dbReference type="ChEBI" id="CHEBI:58603"/>
        <dbReference type="ChEBI" id="CHEBI:60364"/>
        <dbReference type="ChEBI" id="CHEBI:60377"/>
        <dbReference type="ChEBI" id="CHEBI:85987"/>
        <dbReference type="EC" id="2.4.99.12"/>
    </reaction>
</comment>
<evidence type="ECO:0000256" key="2">
    <source>
        <dbReference type="ARBA" id="ARBA00012621"/>
    </source>
</evidence>
<dbReference type="UniPathway" id="UPA00958"/>
<dbReference type="InterPro" id="IPR007507">
    <property type="entry name" value="Glycos_transf_N"/>
</dbReference>
<comment type="pathway">
    <text evidence="1 8">Bacterial outer membrane biogenesis; LPS core biosynthesis.</text>
</comment>
<evidence type="ECO:0000259" key="9">
    <source>
        <dbReference type="Pfam" id="PF04413"/>
    </source>
</evidence>
<dbReference type="AlphaFoldDB" id="A0A506PQ76"/>
<comment type="caution">
    <text evidence="10">The sequence shown here is derived from an EMBL/GenBank/DDBJ whole genome shotgun (WGS) entry which is preliminary data.</text>
</comment>
<evidence type="ECO:0000256" key="6">
    <source>
        <dbReference type="ARBA" id="ARBA00049183"/>
    </source>
</evidence>
<evidence type="ECO:0000256" key="8">
    <source>
        <dbReference type="RuleBase" id="RU365103"/>
    </source>
</evidence>
<accession>A0A506PQ76</accession>
<feature type="active site" description="Proton acceptor" evidence="7">
    <location>
        <position position="60"/>
    </location>
</feature>
<dbReference type="PANTHER" id="PTHR42755:SF1">
    <property type="entry name" value="3-DEOXY-D-MANNO-OCTULOSONIC ACID TRANSFERASE, MITOCHONDRIAL-RELATED"/>
    <property type="match status" value="1"/>
</dbReference>
<dbReference type="EC" id="2.4.99.12" evidence="2 8"/>
<comment type="similarity">
    <text evidence="8">Belongs to the glycosyltransferase group 1 family.</text>
</comment>
<dbReference type="Proteomes" id="UP000317332">
    <property type="component" value="Unassembled WGS sequence"/>
</dbReference>
<dbReference type="InterPro" id="IPR038107">
    <property type="entry name" value="Glycos_transf_N_sf"/>
</dbReference>
<gene>
    <name evidence="10" type="ORF">FJ651_02445</name>
</gene>
<feature type="domain" description="3-deoxy-D-manno-octulosonic-acid transferase N-terminal" evidence="9">
    <location>
        <begin position="38"/>
        <end position="206"/>
    </location>
</feature>
<evidence type="ECO:0000313" key="11">
    <source>
        <dbReference type="Proteomes" id="UP000317332"/>
    </source>
</evidence>
<dbReference type="Gene3D" id="3.40.50.2000">
    <property type="entry name" value="Glycogen Phosphorylase B"/>
    <property type="match status" value="1"/>
</dbReference>
<evidence type="ECO:0000256" key="4">
    <source>
        <dbReference type="ARBA" id="ARBA00022679"/>
    </source>
</evidence>
<dbReference type="SUPFAM" id="SSF53756">
    <property type="entry name" value="UDP-Glycosyltransferase/glycogen phosphorylase"/>
    <property type="match status" value="1"/>
</dbReference>
<evidence type="ECO:0000256" key="3">
    <source>
        <dbReference type="ARBA" id="ARBA00019077"/>
    </source>
</evidence>
<sequence length="410" mass="46606">MHTFYNIVIALLEVILKIGSRFDLKLRQGYVGRKQTFERLAQHITVQDKVFWFHCASLGEYEQGLPVFEALKQKRPDHKVVLSFFSPSGYEIKQNAEIADVVVYLPTDSKSNAKKFLDLVHPELIVFVKYEIWINYLFEIKNRHYKAILISALFRDQQIFFKWYGGLFRKALTAFHHIFVQNVNSQILLENKGIQNTTVAGDTRFDRVLQNKATSKPVAHINEFINGKLCIVIGSSWPEDEIILSRYINQTKHDVKFIFVPHNVNTSHINHIKNLLKVPTIVFSEADSDNCVEMKVMIVNKIGLLRNLYNFGDIAYVGGAMGKTGLHNILEPAVFGIPIIIGKNFAKFPEAKAMIKNGGVISIDNYKSLAAELEDLITNDIARRDKGQKNANFVNLNSGVVSKIIGIIEL</sequence>
<dbReference type="EMBL" id="VHIQ01000001">
    <property type="protein sequence ID" value="TPV36016.1"/>
    <property type="molecule type" value="Genomic_DNA"/>
</dbReference>
<keyword evidence="8" id="KW-1003">Cell membrane</keyword>
<comment type="function">
    <text evidence="8">Involved in lipopolysaccharide (LPS) biosynthesis. Catalyzes the transfer of 3-deoxy-D-manno-octulosonate (Kdo) residue(s) from CMP-Kdo to lipid IV(A), the tetraacyldisaccharide-1,4'-bisphosphate precursor of lipid A.</text>
</comment>
<proteinExistence type="inferred from homology"/>
<reference evidence="10 11" key="1">
    <citation type="submission" date="2019-06" db="EMBL/GenBank/DDBJ databases">
        <title>Flavobacteriaceae Paucihalobacterium erythroidium CWB-1, complete genome.</title>
        <authorList>
            <person name="Wu S."/>
        </authorList>
    </citation>
    <scope>NUCLEOTIDE SEQUENCE [LARGE SCALE GENOMIC DNA]</scope>
    <source>
        <strain evidence="10 11">CWB-1</strain>
    </source>
</reference>
<comment type="subcellular location">
    <subcellularLocation>
        <location evidence="8">Cell membrane</location>
    </subcellularLocation>
</comment>
<keyword evidence="8" id="KW-0448">Lipopolysaccharide biosynthesis</keyword>
<evidence type="ECO:0000313" key="10">
    <source>
        <dbReference type="EMBL" id="TPV36016.1"/>
    </source>
</evidence>
<dbReference type="OrthoDB" id="9789797at2"/>
<keyword evidence="8" id="KW-0472">Membrane</keyword>
<name>A0A506PQ76_9FLAO</name>
<dbReference type="GO" id="GO:0009245">
    <property type="term" value="P:lipid A biosynthetic process"/>
    <property type="evidence" value="ECO:0007669"/>
    <property type="project" value="TreeGrafter"/>
</dbReference>
<protein>
    <recommendedName>
        <fullName evidence="3 8">3-deoxy-D-manno-octulosonic acid transferase</fullName>
        <shortName evidence="8">Kdo transferase</shortName>
        <ecNumber evidence="2 8">2.4.99.12</ecNumber>
    </recommendedName>
    <alternativeName>
        <fullName evidence="5 8">Lipid IV(A) 3-deoxy-D-manno-octulosonic acid transferase</fullName>
    </alternativeName>
</protein>
<dbReference type="Pfam" id="PF04413">
    <property type="entry name" value="Glycos_transf_N"/>
    <property type="match status" value="1"/>
</dbReference>
<dbReference type="GO" id="GO:0009244">
    <property type="term" value="P:lipopolysaccharide core region biosynthetic process"/>
    <property type="evidence" value="ECO:0007669"/>
    <property type="project" value="UniProtKB-UniRule"/>
</dbReference>
<dbReference type="Gene3D" id="3.40.50.11720">
    <property type="entry name" value="3-Deoxy-D-manno-octulosonic-acid transferase, N-terminal domain"/>
    <property type="match status" value="1"/>
</dbReference>
<dbReference type="InterPro" id="IPR039901">
    <property type="entry name" value="Kdotransferase"/>
</dbReference>